<keyword evidence="2" id="KW-1185">Reference proteome</keyword>
<evidence type="ECO:0000313" key="1">
    <source>
        <dbReference type="EMBL" id="MEQ2261667.1"/>
    </source>
</evidence>
<evidence type="ECO:0000313" key="2">
    <source>
        <dbReference type="Proteomes" id="UP001444071"/>
    </source>
</evidence>
<reference evidence="1 2" key="1">
    <citation type="submission" date="2021-06" db="EMBL/GenBank/DDBJ databases">
        <authorList>
            <person name="Palmer J.M."/>
        </authorList>
    </citation>
    <scope>NUCLEOTIDE SEQUENCE [LARGE SCALE GENOMIC DNA]</scope>
    <source>
        <strain evidence="1 2">XR_2019</strain>
        <tissue evidence="1">Muscle</tissue>
    </source>
</reference>
<dbReference type="EMBL" id="JAHRIM010014317">
    <property type="protein sequence ID" value="MEQ2261667.1"/>
    <property type="molecule type" value="Genomic_DNA"/>
</dbReference>
<sequence>MWKSYKPSDVRTQYKRRGLVIPEEEGEPGGLHIGDVLRQHLRWFLIQSVEGAAQAEAADSQLCKAITSIET</sequence>
<proteinExistence type="predicted"/>
<protein>
    <submittedName>
        <fullName evidence="1">Uncharacterized protein</fullName>
    </submittedName>
</protein>
<name>A0ABV0VZJ6_9TELE</name>
<dbReference type="Proteomes" id="UP001444071">
    <property type="component" value="Unassembled WGS sequence"/>
</dbReference>
<comment type="caution">
    <text evidence="1">The sequence shown here is derived from an EMBL/GenBank/DDBJ whole genome shotgun (WGS) entry which is preliminary data.</text>
</comment>
<gene>
    <name evidence="1" type="ORF">XENORESO_013741</name>
</gene>
<organism evidence="1 2">
    <name type="scientific">Xenotaenia resolanae</name>
    <dbReference type="NCBI Taxonomy" id="208358"/>
    <lineage>
        <taxon>Eukaryota</taxon>
        <taxon>Metazoa</taxon>
        <taxon>Chordata</taxon>
        <taxon>Craniata</taxon>
        <taxon>Vertebrata</taxon>
        <taxon>Euteleostomi</taxon>
        <taxon>Actinopterygii</taxon>
        <taxon>Neopterygii</taxon>
        <taxon>Teleostei</taxon>
        <taxon>Neoteleostei</taxon>
        <taxon>Acanthomorphata</taxon>
        <taxon>Ovalentaria</taxon>
        <taxon>Atherinomorphae</taxon>
        <taxon>Cyprinodontiformes</taxon>
        <taxon>Goodeidae</taxon>
        <taxon>Xenotaenia</taxon>
    </lineage>
</organism>
<accession>A0ABV0VZJ6</accession>